<evidence type="ECO:0000313" key="8">
    <source>
        <dbReference type="Proteomes" id="UP000750711"/>
    </source>
</evidence>
<dbReference type="PANTHER" id="PTHR19848">
    <property type="entry name" value="WD40 REPEAT PROTEIN"/>
    <property type="match status" value="1"/>
</dbReference>
<feature type="domain" description="Nephrocystin 3-like N-terminal" evidence="6">
    <location>
        <begin position="368"/>
        <end position="523"/>
    </location>
</feature>
<sequence>MCPPGGIGSEAEGRGVQDDSPSQALTASTAPIGANNGPISPSSAIPPEIYEPPAGRAVCPRYLPPLSPVASGAAFGAAALWERALHTLSLDKSKRILDEYKNSAVSELIKHELVAPEFPVLDIAMLQRAEIWLRTKSAEQTPSPRGREFAGNAAKAVTSVTKVLSSAGSTSPHVGLACVGLCVLTLPLLNAEEQYAALVDDLDQISLITDYFNLVEQVLRPNPSDSHATFQVQSELASRIAALFQDIIEYQARAVPRFFHVSGARILQGFVKADDLGGLLGQIRESEHACSKLVAQIRLDRLEPRLAIRLEVESRLKGRLEGRLDSQNSSDYKLLQLLPHANDVFDGSILQRQPKCHPETQVQLLQLIENWSRDSKDKPIFWLKGPTGTGKSTIARTIASRLSMKQRLGASFFFAYNQGDRCRAKAFFSTLALQISALSKALHCAIRGAASRNREYRDWEFHEEWRYLIYEPLEEHPPYHPVVVVVDALDECDNEEDVGELLRVISQVRSIRACSLKFFITSRPEIPTKHGFDNMPYVNFYDYALHEMDDCLAKPNVAIYLTSEIESISQKYSRSNSDWPSQGEIHRLAGQAGKSFIYAATACRFIDQGGPPLFKERLAEILEDDSGESGDIDKIYNHILENSIRNLRGKDKGRFLERFQYIAGTVVVLFKPLTMAAMDGLLSQSSQIVGLISKENIQDTLSPFGSVLDTPESEDIPILPFHLSFNDFLLSEKRCKNKDFWISEEKVHIYLADCCLRLMSAKLKRNICGLQGSGVFASEVEDEVLLECLPSHVQYACRYWTKHLGRLVELRDDAFYMPDHSLVHAFLKSHLLHWLEALSLMGKISDGMDMILQLMKLTIYNSVLLFSSRMSVIRNLFQQEIDCVRISPGAEQSWSYNLQTLEGDSCTARDSAFSPDGTKLAAGTFAGTVPVWDVATGHADSMLRGHSGWVNAVVFSPDGRKLASGSTDCTVRVWDVATGHADSILRGHSGDVETVVFSPCGSKLASGSRDCAVRVWDVTTGRTDYALEGHSGGVRAVAFSPNGNRLASGSLDHTVRVWDVATGQADSTLQGHSGWIRAVAFSPDGTKLASGSSDGSVRVWDVATGRVDSTLECYSGGIRTVLFSPDGRKLASGSDHRTVRVWDVATRRVDSTLEGHPSSLSTAVFSPDESKLAASSQEGTTGCPKPRPFYSVDHSARWVTRNGSRCLYLPERYQPGHLAVRDNVLAIRGKTEQFVIITIVEM</sequence>
<evidence type="ECO:0000256" key="2">
    <source>
        <dbReference type="ARBA" id="ARBA00022737"/>
    </source>
</evidence>
<feature type="repeat" description="WD" evidence="3">
    <location>
        <begin position="1027"/>
        <end position="1068"/>
    </location>
</feature>
<feature type="repeat" description="WD" evidence="3">
    <location>
        <begin position="901"/>
        <end position="942"/>
    </location>
</feature>
<evidence type="ECO:0000256" key="3">
    <source>
        <dbReference type="PROSITE-ProRule" id="PRU00221"/>
    </source>
</evidence>
<dbReference type="CDD" id="cd00200">
    <property type="entry name" value="WD40"/>
    <property type="match status" value="1"/>
</dbReference>
<feature type="region of interest" description="Disordered" evidence="4">
    <location>
        <begin position="1"/>
        <end position="47"/>
    </location>
</feature>
<name>A0A9P8LDH5_9PEZI</name>
<evidence type="ECO:0000256" key="1">
    <source>
        <dbReference type="ARBA" id="ARBA00022574"/>
    </source>
</evidence>
<gene>
    <name evidence="7" type="ORF">GP486_003298</name>
</gene>
<dbReference type="SUPFAM" id="SSF50978">
    <property type="entry name" value="WD40 repeat-like"/>
    <property type="match status" value="1"/>
</dbReference>
<dbReference type="InterPro" id="IPR027417">
    <property type="entry name" value="P-loop_NTPase"/>
</dbReference>
<dbReference type="Gene3D" id="2.130.10.10">
    <property type="entry name" value="YVTN repeat-like/Quinoprotein amine dehydrogenase"/>
    <property type="match status" value="2"/>
</dbReference>
<keyword evidence="1 3" id="KW-0853">WD repeat</keyword>
<dbReference type="InterPro" id="IPR020472">
    <property type="entry name" value="WD40_PAC1"/>
</dbReference>
<feature type="region of interest" description="Disordered" evidence="4">
    <location>
        <begin position="1155"/>
        <end position="1186"/>
    </location>
</feature>
<accession>A0A9P8LDH5</accession>
<feature type="compositionally biased region" description="Low complexity" evidence="4">
    <location>
        <begin position="38"/>
        <end position="47"/>
    </location>
</feature>
<dbReference type="Pfam" id="PF24883">
    <property type="entry name" value="NPHP3_N"/>
    <property type="match status" value="1"/>
</dbReference>
<dbReference type="AlphaFoldDB" id="A0A9P8LDH5"/>
<proteinExistence type="predicted"/>
<feature type="domain" description="NWD NACHT-NTPase N-terminal" evidence="5">
    <location>
        <begin position="145"/>
        <end position="289"/>
    </location>
</feature>
<comment type="caution">
    <text evidence="7">The sequence shown here is derived from an EMBL/GenBank/DDBJ whole genome shotgun (WGS) entry which is preliminary data.</text>
</comment>
<keyword evidence="8" id="KW-1185">Reference proteome</keyword>
<dbReference type="PROSITE" id="PS00678">
    <property type="entry name" value="WD_REPEATS_1"/>
    <property type="match status" value="4"/>
</dbReference>
<feature type="repeat" description="WD" evidence="3">
    <location>
        <begin position="985"/>
        <end position="1026"/>
    </location>
</feature>
<dbReference type="SMART" id="SM00320">
    <property type="entry name" value="WD40"/>
    <property type="match status" value="7"/>
</dbReference>
<dbReference type="PROSITE" id="PS50082">
    <property type="entry name" value="WD_REPEATS_2"/>
    <property type="match status" value="6"/>
</dbReference>
<keyword evidence="2" id="KW-0677">Repeat</keyword>
<feature type="repeat" description="WD" evidence="3">
    <location>
        <begin position="1069"/>
        <end position="1110"/>
    </location>
</feature>
<organism evidence="7 8">
    <name type="scientific">Trichoglossum hirsutum</name>
    <dbReference type="NCBI Taxonomy" id="265104"/>
    <lineage>
        <taxon>Eukaryota</taxon>
        <taxon>Fungi</taxon>
        <taxon>Dikarya</taxon>
        <taxon>Ascomycota</taxon>
        <taxon>Pezizomycotina</taxon>
        <taxon>Geoglossomycetes</taxon>
        <taxon>Geoglossales</taxon>
        <taxon>Geoglossaceae</taxon>
        <taxon>Trichoglossum</taxon>
    </lineage>
</organism>
<dbReference type="InterPro" id="IPR015943">
    <property type="entry name" value="WD40/YVTN_repeat-like_dom_sf"/>
</dbReference>
<evidence type="ECO:0000259" key="6">
    <source>
        <dbReference type="Pfam" id="PF24883"/>
    </source>
</evidence>
<dbReference type="InterPro" id="IPR001680">
    <property type="entry name" value="WD40_rpt"/>
</dbReference>
<dbReference type="Pfam" id="PF00400">
    <property type="entry name" value="WD40"/>
    <property type="match status" value="7"/>
</dbReference>
<dbReference type="PRINTS" id="PR00320">
    <property type="entry name" value="GPROTEINBRPT"/>
</dbReference>
<dbReference type="InterPro" id="IPR056884">
    <property type="entry name" value="NPHP3-like_N"/>
</dbReference>
<reference evidence="7" key="1">
    <citation type="submission" date="2021-03" db="EMBL/GenBank/DDBJ databases">
        <title>Comparative genomics and phylogenomic investigation of the class Geoglossomycetes provide insights into ecological specialization and systematics.</title>
        <authorList>
            <person name="Melie T."/>
            <person name="Pirro S."/>
            <person name="Miller A.N."/>
            <person name="Quandt A."/>
        </authorList>
    </citation>
    <scope>NUCLEOTIDE SEQUENCE</scope>
    <source>
        <strain evidence="7">CAQ_001_2017</strain>
    </source>
</reference>
<protein>
    <recommendedName>
        <fullName evidence="9">Vegetative incompatibility protein HET-E-1</fullName>
    </recommendedName>
</protein>
<evidence type="ECO:0000259" key="5">
    <source>
        <dbReference type="Pfam" id="PF17100"/>
    </source>
</evidence>
<evidence type="ECO:0000256" key="4">
    <source>
        <dbReference type="SAM" id="MobiDB-lite"/>
    </source>
</evidence>
<dbReference type="Pfam" id="PF17100">
    <property type="entry name" value="NACHT_N"/>
    <property type="match status" value="1"/>
</dbReference>
<evidence type="ECO:0000313" key="7">
    <source>
        <dbReference type="EMBL" id="KAH0561997.1"/>
    </source>
</evidence>
<dbReference type="SUPFAM" id="SSF52540">
    <property type="entry name" value="P-loop containing nucleoside triphosphate hydrolases"/>
    <property type="match status" value="1"/>
</dbReference>
<dbReference type="Gene3D" id="3.40.50.300">
    <property type="entry name" value="P-loop containing nucleotide triphosphate hydrolases"/>
    <property type="match status" value="1"/>
</dbReference>
<dbReference type="InterPro" id="IPR036322">
    <property type="entry name" value="WD40_repeat_dom_sf"/>
</dbReference>
<feature type="repeat" description="WD" evidence="3">
    <location>
        <begin position="943"/>
        <end position="984"/>
    </location>
</feature>
<evidence type="ECO:0008006" key="9">
    <source>
        <dbReference type="Google" id="ProtNLM"/>
    </source>
</evidence>
<dbReference type="PROSITE" id="PS50294">
    <property type="entry name" value="WD_REPEATS_REGION"/>
    <property type="match status" value="5"/>
</dbReference>
<dbReference type="PANTHER" id="PTHR19848:SF8">
    <property type="entry name" value="F-BOX AND WD REPEAT DOMAIN CONTAINING 7"/>
    <property type="match status" value="1"/>
</dbReference>
<dbReference type="EMBL" id="JAGHQM010000433">
    <property type="protein sequence ID" value="KAH0561997.1"/>
    <property type="molecule type" value="Genomic_DNA"/>
</dbReference>
<dbReference type="InterPro" id="IPR019775">
    <property type="entry name" value="WD40_repeat_CS"/>
</dbReference>
<feature type="compositionally biased region" description="Polar residues" evidence="4">
    <location>
        <begin position="19"/>
        <end position="29"/>
    </location>
</feature>
<feature type="repeat" description="WD" evidence="3">
    <location>
        <begin position="1111"/>
        <end position="1152"/>
    </location>
</feature>
<dbReference type="InterPro" id="IPR031359">
    <property type="entry name" value="NACHT_N"/>
</dbReference>
<dbReference type="Proteomes" id="UP000750711">
    <property type="component" value="Unassembled WGS sequence"/>
</dbReference>